<dbReference type="Proteomes" id="UP000499080">
    <property type="component" value="Unassembled WGS sequence"/>
</dbReference>
<sequence length="112" mass="12789">MCELFARMQRKSQSKKRFQTVYDGTRISDSSKLFHRYIPIGYGHPPNSSIFPFTNSYPAGSQAWMRTRRIPSGSSASSVWYSNNGVLVTFPIKGRTSYGRVWLQTPVIAIYN</sequence>
<name>A0A4Y2E3L2_ARAVE</name>
<dbReference type="AlphaFoldDB" id="A0A4Y2E3L2"/>
<comment type="caution">
    <text evidence="1">The sequence shown here is derived from an EMBL/GenBank/DDBJ whole genome shotgun (WGS) entry which is preliminary data.</text>
</comment>
<reference evidence="1 2" key="1">
    <citation type="journal article" date="2019" name="Sci. Rep.">
        <title>Orb-weaving spider Araneus ventricosus genome elucidates the spidroin gene catalogue.</title>
        <authorList>
            <person name="Kono N."/>
            <person name="Nakamura H."/>
            <person name="Ohtoshi R."/>
            <person name="Moran D.A.P."/>
            <person name="Shinohara A."/>
            <person name="Yoshida Y."/>
            <person name="Fujiwara M."/>
            <person name="Mori M."/>
            <person name="Tomita M."/>
            <person name="Arakawa K."/>
        </authorList>
    </citation>
    <scope>NUCLEOTIDE SEQUENCE [LARGE SCALE GENOMIC DNA]</scope>
</reference>
<keyword evidence="2" id="KW-1185">Reference proteome</keyword>
<protein>
    <submittedName>
        <fullName evidence="1">Uncharacterized protein</fullName>
    </submittedName>
</protein>
<accession>A0A4Y2E3L2</accession>
<gene>
    <name evidence="1" type="ORF">AVEN_271125_1</name>
</gene>
<evidence type="ECO:0000313" key="2">
    <source>
        <dbReference type="Proteomes" id="UP000499080"/>
    </source>
</evidence>
<organism evidence="1 2">
    <name type="scientific">Araneus ventricosus</name>
    <name type="common">Orbweaver spider</name>
    <name type="synonym">Epeira ventricosa</name>
    <dbReference type="NCBI Taxonomy" id="182803"/>
    <lineage>
        <taxon>Eukaryota</taxon>
        <taxon>Metazoa</taxon>
        <taxon>Ecdysozoa</taxon>
        <taxon>Arthropoda</taxon>
        <taxon>Chelicerata</taxon>
        <taxon>Arachnida</taxon>
        <taxon>Araneae</taxon>
        <taxon>Araneomorphae</taxon>
        <taxon>Entelegynae</taxon>
        <taxon>Araneoidea</taxon>
        <taxon>Araneidae</taxon>
        <taxon>Araneus</taxon>
    </lineage>
</organism>
<evidence type="ECO:0000313" key="1">
    <source>
        <dbReference type="EMBL" id="GBM23763.1"/>
    </source>
</evidence>
<dbReference type="EMBL" id="BGPR01000503">
    <property type="protein sequence ID" value="GBM23763.1"/>
    <property type="molecule type" value="Genomic_DNA"/>
</dbReference>
<proteinExistence type="predicted"/>